<dbReference type="OrthoDB" id="9800461at2"/>
<protein>
    <recommendedName>
        <fullName evidence="3">DUF3052 domain-containing protein</fullName>
    </recommendedName>
</protein>
<accession>A0A017HRX9</accession>
<dbReference type="AlphaFoldDB" id="A0A017HRX9"/>
<name>A0A017HRX9_9RHOB</name>
<comment type="caution">
    <text evidence="1">The sequence shown here is derived from an EMBL/GenBank/DDBJ whole genome shotgun (WGS) entry which is preliminary data.</text>
</comment>
<evidence type="ECO:0000313" key="1">
    <source>
        <dbReference type="EMBL" id="EYD77131.1"/>
    </source>
</evidence>
<gene>
    <name evidence="1" type="ORF">Rumeso_01243</name>
</gene>
<proteinExistence type="predicted"/>
<evidence type="ECO:0008006" key="3">
    <source>
        <dbReference type="Google" id="ProtNLM"/>
    </source>
</evidence>
<dbReference type="EMBL" id="AOSK01000035">
    <property type="protein sequence ID" value="EYD77131.1"/>
    <property type="molecule type" value="Genomic_DNA"/>
</dbReference>
<dbReference type="RefSeq" id="WP_051521196.1">
    <property type="nucleotide sequence ID" value="NZ_KK088568.1"/>
</dbReference>
<dbReference type="STRING" id="442562.Rumeso_01243"/>
<dbReference type="Proteomes" id="UP000019666">
    <property type="component" value="Unassembled WGS sequence"/>
</dbReference>
<reference evidence="1 2" key="1">
    <citation type="submission" date="2013-02" db="EMBL/GenBank/DDBJ databases">
        <authorList>
            <person name="Fiebig A."/>
            <person name="Goeker M."/>
            <person name="Klenk H.-P.P."/>
        </authorList>
    </citation>
    <scope>NUCLEOTIDE SEQUENCE [LARGE SCALE GENOMIC DNA]</scope>
    <source>
        <strain evidence="1 2">DSM 19309</strain>
    </source>
</reference>
<dbReference type="HOGENOM" id="CLU_129221_2_0_5"/>
<sequence length="131" mass="14672">MNSKLLSKLGWKPGRTMLAMGRPETLMHFEPFPSAPETGPVDLLLGFAARSVDVAVLLDALLPRYARSNRLWLAYPKRSGAIRSDLSRDAGWEALVPHDLLPVTQVALDATWSALRFRYRDEIRTLTRKGA</sequence>
<keyword evidence="2" id="KW-1185">Reference proteome</keyword>
<evidence type="ECO:0000313" key="2">
    <source>
        <dbReference type="Proteomes" id="UP000019666"/>
    </source>
</evidence>
<organism evidence="1 2">
    <name type="scientific">Rubellimicrobium mesophilum DSM 19309</name>
    <dbReference type="NCBI Taxonomy" id="442562"/>
    <lineage>
        <taxon>Bacteria</taxon>
        <taxon>Pseudomonadati</taxon>
        <taxon>Pseudomonadota</taxon>
        <taxon>Alphaproteobacteria</taxon>
        <taxon>Rhodobacterales</taxon>
        <taxon>Roseobacteraceae</taxon>
        <taxon>Rubellimicrobium</taxon>
    </lineage>
</organism>